<dbReference type="EMBL" id="LCZI01001132">
    <property type="protein sequence ID" value="KKZ62366.1"/>
    <property type="molecule type" value="Genomic_DNA"/>
</dbReference>
<evidence type="ECO:0000256" key="1">
    <source>
        <dbReference type="SAM" id="MobiDB-lite"/>
    </source>
</evidence>
<dbReference type="Proteomes" id="UP000034164">
    <property type="component" value="Unassembled WGS sequence"/>
</dbReference>
<reference evidence="3" key="1">
    <citation type="journal article" date="2015" name="PLoS Genet.">
        <title>The dynamic genome and transcriptome of the human fungal pathogen Blastomyces and close relative Emmonsia.</title>
        <authorList>
            <person name="Munoz J.F."/>
            <person name="Gauthier G.M."/>
            <person name="Desjardins C.A."/>
            <person name="Gallo J.E."/>
            <person name="Holder J."/>
            <person name="Sullivan T.D."/>
            <person name="Marty A.J."/>
            <person name="Carmen J.C."/>
            <person name="Chen Z."/>
            <person name="Ding L."/>
            <person name="Gujja S."/>
            <person name="Magrini V."/>
            <person name="Misas E."/>
            <person name="Mitreva M."/>
            <person name="Priest M."/>
            <person name="Saif S."/>
            <person name="Whiston E.A."/>
            <person name="Young S."/>
            <person name="Zeng Q."/>
            <person name="Goldman W.E."/>
            <person name="Mardis E.R."/>
            <person name="Taylor J.W."/>
            <person name="McEwen J.G."/>
            <person name="Clay O.K."/>
            <person name="Klein B.S."/>
            <person name="Cuomo C.A."/>
        </authorList>
    </citation>
    <scope>NUCLEOTIDE SEQUENCE [LARGE SCALE GENOMIC DNA]</scope>
    <source>
        <strain evidence="3">UAMH 3008</strain>
    </source>
</reference>
<name>A0A0G2J8K0_9EURO</name>
<gene>
    <name evidence="2" type="ORF">EMCG_03233</name>
</gene>
<evidence type="ECO:0000313" key="3">
    <source>
        <dbReference type="Proteomes" id="UP000034164"/>
    </source>
</evidence>
<dbReference type="VEuPathDB" id="FungiDB:EMCG_03233"/>
<proteinExistence type="predicted"/>
<organism evidence="2 3">
    <name type="scientific">[Emmonsia] crescens</name>
    <dbReference type="NCBI Taxonomy" id="73230"/>
    <lineage>
        <taxon>Eukaryota</taxon>
        <taxon>Fungi</taxon>
        <taxon>Dikarya</taxon>
        <taxon>Ascomycota</taxon>
        <taxon>Pezizomycotina</taxon>
        <taxon>Eurotiomycetes</taxon>
        <taxon>Eurotiomycetidae</taxon>
        <taxon>Onygenales</taxon>
        <taxon>Ajellomycetaceae</taxon>
        <taxon>Emergomyces</taxon>
    </lineage>
</organism>
<feature type="compositionally biased region" description="Basic residues" evidence="1">
    <location>
        <begin position="173"/>
        <end position="190"/>
    </location>
</feature>
<dbReference type="AlphaFoldDB" id="A0A0G2J8K0"/>
<feature type="region of interest" description="Disordered" evidence="1">
    <location>
        <begin position="153"/>
        <end position="199"/>
    </location>
</feature>
<accession>A0A0G2J8K0</accession>
<comment type="caution">
    <text evidence="2">The sequence shown here is derived from an EMBL/GenBank/DDBJ whole genome shotgun (WGS) entry which is preliminary data.</text>
</comment>
<feature type="compositionally biased region" description="Acidic residues" evidence="1">
    <location>
        <begin position="157"/>
        <end position="166"/>
    </location>
</feature>
<protein>
    <submittedName>
        <fullName evidence="2">Uncharacterized protein</fullName>
    </submittedName>
</protein>
<dbReference type="OrthoDB" id="4190050at2759"/>
<evidence type="ECO:0000313" key="2">
    <source>
        <dbReference type="EMBL" id="KKZ62366.1"/>
    </source>
</evidence>
<sequence length="199" mass="22965">MLSHGPPSPPWTLNAPDSPAEILRSWLSKHGVIPDVVDRLSTKYNRRQHNYDQEYSFLALLKDVVTARKIGFATPTDLDGIDMDFGHAIRSRNSQLREQSDSAVSKIALATVRLLPDNIRHDFLNFIKSDSINARHRFLVKVLPWMSQNLKRKRSDELDEPDDEPYEGQKQPQPKRIHANRNIQKPRRSARLAAKEERK</sequence>